<protein>
    <recommendedName>
        <fullName evidence="4">DUF4005 domain-containing protein</fullName>
    </recommendedName>
</protein>
<feature type="compositionally biased region" description="Polar residues" evidence="1">
    <location>
        <begin position="195"/>
        <end position="213"/>
    </location>
</feature>
<reference evidence="2 3" key="1">
    <citation type="submission" date="2021-03" db="EMBL/GenBank/DDBJ databases">
        <authorList>
            <person name="King G.J."/>
            <person name="Bancroft I."/>
            <person name="Baten A."/>
            <person name="Bloomfield J."/>
            <person name="Borpatragohain P."/>
            <person name="He Z."/>
            <person name="Irish N."/>
            <person name="Irwin J."/>
            <person name="Liu K."/>
            <person name="Mauleon R.P."/>
            <person name="Moore J."/>
            <person name="Morris R."/>
            <person name="Ostergaard L."/>
            <person name="Wang B."/>
            <person name="Wells R."/>
        </authorList>
    </citation>
    <scope>NUCLEOTIDE SEQUENCE [LARGE SCALE GENOMIC DNA]</scope>
    <source>
        <strain evidence="2">R-o-18</strain>
        <tissue evidence="2">Leaf</tissue>
    </source>
</reference>
<organism evidence="2 3">
    <name type="scientific">Brassica rapa subsp. trilocularis</name>
    <dbReference type="NCBI Taxonomy" id="1813537"/>
    <lineage>
        <taxon>Eukaryota</taxon>
        <taxon>Viridiplantae</taxon>
        <taxon>Streptophyta</taxon>
        <taxon>Embryophyta</taxon>
        <taxon>Tracheophyta</taxon>
        <taxon>Spermatophyta</taxon>
        <taxon>Magnoliopsida</taxon>
        <taxon>eudicotyledons</taxon>
        <taxon>Gunneridae</taxon>
        <taxon>Pentapetalae</taxon>
        <taxon>rosids</taxon>
        <taxon>malvids</taxon>
        <taxon>Brassicales</taxon>
        <taxon>Brassicaceae</taxon>
        <taxon>Brassiceae</taxon>
        <taxon>Brassica</taxon>
    </lineage>
</organism>
<comment type="caution">
    <text evidence="2">The sequence shown here is derived from an EMBL/GenBank/DDBJ whole genome shotgun (WGS) entry which is preliminary data.</text>
</comment>
<evidence type="ECO:0000313" key="3">
    <source>
        <dbReference type="Proteomes" id="UP000823674"/>
    </source>
</evidence>
<feature type="region of interest" description="Disordered" evidence="1">
    <location>
        <begin position="1"/>
        <end position="123"/>
    </location>
</feature>
<gene>
    <name evidence="2" type="primary">A10p022630.1_BraROA</name>
    <name evidence="2" type="ORF">IGI04_040913</name>
</gene>
<evidence type="ECO:0000313" key="2">
    <source>
        <dbReference type="EMBL" id="KAG5376317.1"/>
    </source>
</evidence>
<dbReference type="PANTHER" id="PTHR33738:SF24">
    <property type="entry name" value="EMB|CAB82975.1"/>
    <property type="match status" value="1"/>
</dbReference>
<dbReference type="Proteomes" id="UP000823674">
    <property type="component" value="Chromosome A10"/>
</dbReference>
<keyword evidence="3" id="KW-1185">Reference proteome</keyword>
<accession>A0ABQ7KQS9</accession>
<feature type="compositionally biased region" description="Polar residues" evidence="1">
    <location>
        <begin position="89"/>
        <end position="100"/>
    </location>
</feature>
<feature type="compositionally biased region" description="Low complexity" evidence="1">
    <location>
        <begin position="29"/>
        <end position="43"/>
    </location>
</feature>
<proteinExistence type="predicted"/>
<sequence length="246" mass="27681">MEGKGRAGSSTSSSLTTELFGSKDPSPPSSSSGIFSSIFPHPSKGVARDGPSSKHGLQAQRRESSTAQEDRVEPCHLSSSLYYGGQDVYSRSTTNQTYPTVRNERPRSGEDDANGQNSQDVSRGNWWQGFHHVVDCPAINGHASRREKDSFLRSQRDDTAELHRRRDLIEKETVQNERLSTQISQRVRLDRSSVSKKSINVNRTQSSRFLHAQQSSLKIKEELEDENRLYQGKESRIEDREGESIE</sequence>
<evidence type="ECO:0008006" key="4">
    <source>
        <dbReference type="Google" id="ProtNLM"/>
    </source>
</evidence>
<name>A0ABQ7KQS9_BRACM</name>
<feature type="region of interest" description="Disordered" evidence="1">
    <location>
        <begin position="190"/>
        <end position="213"/>
    </location>
</feature>
<dbReference type="PANTHER" id="PTHR33738">
    <property type="entry name" value="EMB|CAB82975.1"/>
    <property type="match status" value="1"/>
</dbReference>
<dbReference type="EMBL" id="JADBGQ010000010">
    <property type="protein sequence ID" value="KAG5376317.1"/>
    <property type="molecule type" value="Genomic_DNA"/>
</dbReference>
<evidence type="ECO:0000256" key="1">
    <source>
        <dbReference type="SAM" id="MobiDB-lite"/>
    </source>
</evidence>
<feature type="compositionally biased region" description="Basic and acidic residues" evidence="1">
    <location>
        <begin position="60"/>
        <end position="74"/>
    </location>
</feature>